<proteinExistence type="predicted"/>
<evidence type="ECO:0000313" key="1">
    <source>
        <dbReference type="EMBL" id="APO76853.1"/>
    </source>
</evidence>
<reference evidence="1 2" key="1">
    <citation type="submission" date="2016-09" db="EMBL/GenBank/DDBJ databases">
        <title>The complete genome sequences of Rhizobium gallicum, symbiovars gallicum and phaseoli, symbionts associated to common bean (Phaseolus vulgaris).</title>
        <authorList>
            <person name="Bustos P."/>
            <person name="Santamaria R.I."/>
            <person name="Perez-Carrascal O.M."/>
            <person name="Juarez S."/>
            <person name="Lozano L."/>
            <person name="Martinez-Flores I."/>
            <person name="Martinez-Romero E."/>
            <person name="Cevallos M."/>
            <person name="Romero D."/>
            <person name="Davila G."/>
            <person name="Gonzalez V."/>
        </authorList>
    </citation>
    <scope>NUCLEOTIDE SEQUENCE [LARGE SCALE GENOMIC DNA]</scope>
    <source>
        <strain evidence="1 2">8C-3</strain>
    </source>
</reference>
<gene>
    <name evidence="1" type="ORF">AM571_CH04077</name>
</gene>
<evidence type="ECO:0000313" key="2">
    <source>
        <dbReference type="Proteomes" id="UP000185109"/>
    </source>
</evidence>
<name>A0A1L5P9V4_RHIET</name>
<dbReference type="Proteomes" id="UP000185109">
    <property type="component" value="Chromosome"/>
</dbReference>
<dbReference type="AlphaFoldDB" id="A0A1L5P9V4"/>
<organism evidence="1 2">
    <name type="scientific">Rhizobium etli 8C-3</name>
    <dbReference type="NCBI Taxonomy" id="538025"/>
    <lineage>
        <taxon>Bacteria</taxon>
        <taxon>Pseudomonadati</taxon>
        <taxon>Pseudomonadota</taxon>
        <taxon>Alphaproteobacteria</taxon>
        <taxon>Hyphomicrobiales</taxon>
        <taxon>Rhizobiaceae</taxon>
        <taxon>Rhizobium/Agrobacterium group</taxon>
        <taxon>Rhizobium</taxon>
    </lineage>
</organism>
<dbReference type="EMBL" id="CP017241">
    <property type="protein sequence ID" value="APO76853.1"/>
    <property type="molecule type" value="Genomic_DNA"/>
</dbReference>
<accession>A0A1L5P9V4</accession>
<protein>
    <submittedName>
        <fullName evidence="1">Uncharacterized protein</fullName>
    </submittedName>
</protein>
<sequence length="69" mass="8308">MNPTRRYQRIDRRREVSSASVRARKIIRFGGRGRRDGKSTVPANLEKTWIEDPDLRSNIIERHRHPQWK</sequence>